<keyword evidence="2" id="KW-0963">Cytoplasm</keyword>
<dbReference type="InterPro" id="IPR019734">
    <property type="entry name" value="TPR_rpt"/>
</dbReference>
<organism evidence="9 10">
    <name type="scientific">Shewanella yunxiaonensis</name>
    <dbReference type="NCBI Taxonomy" id="2829809"/>
    <lineage>
        <taxon>Bacteria</taxon>
        <taxon>Pseudomonadati</taxon>
        <taxon>Pseudomonadota</taxon>
        <taxon>Gammaproteobacteria</taxon>
        <taxon>Alteromonadales</taxon>
        <taxon>Shewanellaceae</taxon>
        <taxon>Shewanella</taxon>
    </lineage>
</organism>
<keyword evidence="4 6" id="KW-0802">TPR repeat</keyword>
<protein>
    <submittedName>
        <fullName evidence="9">Tetratricopeptide repeat protein</fullName>
    </submittedName>
</protein>
<evidence type="ECO:0000256" key="5">
    <source>
        <dbReference type="ARBA" id="ARBA00038253"/>
    </source>
</evidence>
<dbReference type="Proteomes" id="UP000679575">
    <property type="component" value="Chromosome"/>
</dbReference>
<evidence type="ECO:0000256" key="3">
    <source>
        <dbReference type="ARBA" id="ARBA00022737"/>
    </source>
</evidence>
<dbReference type="Gene3D" id="1.25.40.10">
    <property type="entry name" value="Tetratricopeptide repeat domain"/>
    <property type="match status" value="2"/>
</dbReference>
<comment type="similarity">
    <text evidence="5">Belongs to the Rap family.</text>
</comment>
<name>A0ABX7YR76_9GAMM</name>
<keyword evidence="7" id="KW-0472">Membrane</keyword>
<keyword evidence="7" id="KW-1133">Transmembrane helix</keyword>
<dbReference type="PANTHER" id="PTHR46630:SF1">
    <property type="entry name" value="TETRATRICOPEPTIDE REPEAT PROTEIN 29"/>
    <property type="match status" value="1"/>
</dbReference>
<feature type="transmembrane region" description="Helical" evidence="7">
    <location>
        <begin position="476"/>
        <end position="496"/>
    </location>
</feature>
<feature type="chain" id="PRO_5045265926" evidence="8">
    <location>
        <begin position="22"/>
        <end position="717"/>
    </location>
</feature>
<dbReference type="SMART" id="SM00028">
    <property type="entry name" value="TPR"/>
    <property type="match status" value="4"/>
</dbReference>
<evidence type="ECO:0000256" key="8">
    <source>
        <dbReference type="SAM" id="SignalP"/>
    </source>
</evidence>
<keyword evidence="10" id="KW-1185">Reference proteome</keyword>
<dbReference type="InterPro" id="IPR011990">
    <property type="entry name" value="TPR-like_helical_dom_sf"/>
</dbReference>
<evidence type="ECO:0000256" key="7">
    <source>
        <dbReference type="SAM" id="Phobius"/>
    </source>
</evidence>
<keyword evidence="7" id="KW-0812">Transmembrane</keyword>
<accession>A0ABX7YR76</accession>
<dbReference type="EMBL" id="CP073587">
    <property type="protein sequence ID" value="QUN04849.1"/>
    <property type="molecule type" value="Genomic_DNA"/>
</dbReference>
<evidence type="ECO:0000313" key="10">
    <source>
        <dbReference type="Proteomes" id="UP000679575"/>
    </source>
</evidence>
<evidence type="ECO:0000256" key="1">
    <source>
        <dbReference type="ARBA" id="ARBA00004496"/>
    </source>
</evidence>
<evidence type="ECO:0000256" key="6">
    <source>
        <dbReference type="PROSITE-ProRule" id="PRU00339"/>
    </source>
</evidence>
<evidence type="ECO:0000256" key="2">
    <source>
        <dbReference type="ARBA" id="ARBA00022490"/>
    </source>
</evidence>
<dbReference type="PROSITE" id="PS50005">
    <property type="entry name" value="TPR"/>
    <property type="match status" value="1"/>
</dbReference>
<reference evidence="9 10" key="1">
    <citation type="submission" date="2021-04" db="EMBL/GenBank/DDBJ databases">
        <title>Novel species identification of genus Shewanella.</title>
        <authorList>
            <person name="Liu G."/>
        </authorList>
    </citation>
    <scope>NUCLEOTIDE SEQUENCE [LARGE SCALE GENOMIC DNA]</scope>
    <source>
        <strain evidence="9 10">FJAT-54481</strain>
    </source>
</reference>
<gene>
    <name evidence="9" type="ORF">KDN34_11435</name>
</gene>
<dbReference type="RefSeq" id="WP_212593901.1">
    <property type="nucleotide sequence ID" value="NZ_CP073587.1"/>
</dbReference>
<dbReference type="PANTHER" id="PTHR46630">
    <property type="entry name" value="TETRATRICOPEPTIDE REPEAT PROTEIN 29"/>
    <property type="match status" value="1"/>
</dbReference>
<dbReference type="SUPFAM" id="SSF48452">
    <property type="entry name" value="TPR-like"/>
    <property type="match status" value="1"/>
</dbReference>
<proteinExistence type="inferred from homology"/>
<keyword evidence="8" id="KW-0732">Signal</keyword>
<dbReference type="InterPro" id="IPR051476">
    <property type="entry name" value="Bac_ResReg_Asp_Phosphatase"/>
</dbReference>
<feature type="signal peptide" evidence="8">
    <location>
        <begin position="1"/>
        <end position="21"/>
    </location>
</feature>
<feature type="repeat" description="TPR" evidence="6">
    <location>
        <begin position="199"/>
        <end position="232"/>
    </location>
</feature>
<dbReference type="Pfam" id="PF13424">
    <property type="entry name" value="TPR_12"/>
    <property type="match status" value="2"/>
</dbReference>
<keyword evidence="3" id="KW-0677">Repeat</keyword>
<comment type="subcellular location">
    <subcellularLocation>
        <location evidence="1">Cytoplasm</location>
    </subcellularLocation>
</comment>
<sequence length="717" mass="82170">MRFWTTALVLFLSCWISNVFADDSHEAEVAFRESPHALYEKIAAEIPTNLQLNSREELTAQAKALQLSPEQMIFNMVLLARLNLNIQIHKSSKQSDAKHLIDMLQKVVQGDDENAALLNLEGRFQGVVNQDYNATIQSNNDALSLIADDNDQRAMLLKYVIYEDLGIVNLMTKKSQAALNNLTQLKDIAYRLRDDYLIAEAETKLGKYFRDQGQLNRALEHYTEAYRIAAKINKPYQKAILQFNLAKLYRDLQQWDDALNYIYQAIDSFKALKLDIYLSNSMTVIATIYANQGKWNKAIDYYLNAQQIDARLQNFTAQGLNFHNLGEAYFKLGNTQNALDYLYQANKIFRDRKSDHYLIYNELLIAQVASASNTWDLVLEHARNAEVLAQKLKLNSELAEALEYQVNALKAKGEEQAVIGLQDKIISLKQTLLEQQKSRQENNNVSELNEQQLLLKLTEMQQQMRQQREMLNTRDYFIITVLILLIISGSYCLYLLRRRYHSQRQLQELLALSVLEPVTALPGYRGFCQQLQQGNCHAIALLGIASDFDHDLRYGHHQTCNKQHSLLHKLRHLAQANVYSIRPGLFALTFVEATSAKEIMQRLQELSWNEQPLNYNLGFLGLPLLADTDIQLPPVILFETLQLALAGSLSLPRHQNHYVSLSALDFTPSGIFSNPLYLQLQKSIERGFIRVETNGNKSDIQWPEPLMSATSDYRDVI</sequence>
<evidence type="ECO:0000313" key="9">
    <source>
        <dbReference type="EMBL" id="QUN04849.1"/>
    </source>
</evidence>
<evidence type="ECO:0000256" key="4">
    <source>
        <dbReference type="ARBA" id="ARBA00022803"/>
    </source>
</evidence>